<organism evidence="15 16">
    <name type="scientific">Arthrobacter crusticola</name>
    <dbReference type="NCBI Taxonomy" id="2547960"/>
    <lineage>
        <taxon>Bacteria</taxon>
        <taxon>Bacillati</taxon>
        <taxon>Actinomycetota</taxon>
        <taxon>Actinomycetes</taxon>
        <taxon>Micrococcales</taxon>
        <taxon>Micrococcaceae</taxon>
        <taxon>Arthrobacter</taxon>
    </lineage>
</organism>
<comment type="caution">
    <text evidence="15">The sequence shown here is derived from an EMBL/GenBank/DDBJ whole genome shotgun (WGS) entry which is preliminary data.</text>
</comment>
<feature type="compositionally biased region" description="Basic and acidic residues" evidence="13">
    <location>
        <begin position="10"/>
        <end position="28"/>
    </location>
</feature>
<keyword evidence="16" id="KW-1185">Reference proteome</keyword>
<dbReference type="GO" id="GO:0016835">
    <property type="term" value="F:carbon-oxygen lyase activity"/>
    <property type="evidence" value="ECO:0007669"/>
    <property type="project" value="UniProtKB-UniRule"/>
</dbReference>
<evidence type="ECO:0000256" key="11">
    <source>
        <dbReference type="ARBA" id="ARBA00084049"/>
    </source>
</evidence>
<accession>A0A4R5U0F4</accession>
<keyword evidence="3 12" id="KW-0119">Carbohydrate metabolism</keyword>
<dbReference type="SUPFAM" id="SSF53697">
    <property type="entry name" value="SIS domain"/>
    <property type="match status" value="1"/>
</dbReference>
<feature type="active site" description="Proton donor" evidence="12">
    <location>
        <position position="100"/>
    </location>
</feature>
<dbReference type="AlphaFoldDB" id="A0A4R5U0F4"/>
<protein>
    <recommendedName>
        <fullName evidence="9 12">N-acetylmuramic acid 6-phosphate etherase</fullName>
        <shortName evidence="12">MurNAc-6-P etherase</shortName>
        <ecNumber evidence="8 12">4.2.1.126</ecNumber>
    </recommendedName>
    <alternativeName>
        <fullName evidence="11 12">N-acetylmuramic acid 6-phosphate hydrolase</fullName>
    </alternativeName>
    <alternativeName>
        <fullName evidence="10 12">N-acetylmuramic acid 6-phosphate lyase</fullName>
    </alternativeName>
</protein>
<evidence type="ECO:0000256" key="9">
    <source>
        <dbReference type="ARBA" id="ARBA00070061"/>
    </source>
</evidence>
<dbReference type="NCBIfam" id="NF003915">
    <property type="entry name" value="PRK05441.1"/>
    <property type="match status" value="1"/>
</dbReference>
<dbReference type="Gene3D" id="3.40.50.10490">
    <property type="entry name" value="Glucose-6-phosphate isomerase like protein, domain 1"/>
    <property type="match status" value="1"/>
</dbReference>
<name>A0A4R5U0F4_9MICC</name>
<dbReference type="GO" id="GO:0046348">
    <property type="term" value="P:amino sugar catabolic process"/>
    <property type="evidence" value="ECO:0007669"/>
    <property type="project" value="InterPro"/>
</dbReference>
<comment type="similarity">
    <text evidence="7 12">Belongs to the GCKR-like family. MurNAc-6-P etherase subfamily.</text>
</comment>
<feature type="active site" evidence="12">
    <location>
        <position position="131"/>
    </location>
</feature>
<evidence type="ECO:0000259" key="14">
    <source>
        <dbReference type="PROSITE" id="PS51464"/>
    </source>
</evidence>
<dbReference type="OrthoDB" id="9813395at2"/>
<dbReference type="GO" id="GO:0097173">
    <property type="term" value="P:N-acetylmuramic acid catabolic process"/>
    <property type="evidence" value="ECO:0007669"/>
    <property type="project" value="UniProtKB-UniPathway"/>
</dbReference>
<comment type="miscellaneous">
    <text evidence="12">A lyase-type mechanism (elimination/hydration) is suggested for the cleavage of the lactyl ether bond of MurNAc 6-phosphate, with the formation of an alpha,beta-unsaturated aldehyde intermediate with (E)-stereochemistry, followed by the syn addition of water to give product.</text>
</comment>
<comment type="subunit">
    <text evidence="1 12">Homodimer.</text>
</comment>
<feature type="domain" description="SIS" evidence="14">
    <location>
        <begin position="72"/>
        <end position="235"/>
    </location>
</feature>
<dbReference type="FunFam" id="1.10.8.1080:FF:000001">
    <property type="entry name" value="N-acetylmuramic acid 6-phosphate etherase"/>
    <property type="match status" value="1"/>
</dbReference>
<evidence type="ECO:0000256" key="7">
    <source>
        <dbReference type="ARBA" id="ARBA00061234"/>
    </source>
</evidence>
<comment type="catalytic activity">
    <reaction evidence="4 12">
        <text>N-acetyl-D-muramate 6-phosphate + H2O = N-acetyl-D-glucosamine 6-phosphate + (R)-lactate</text>
        <dbReference type="Rhea" id="RHEA:26410"/>
        <dbReference type="ChEBI" id="CHEBI:15377"/>
        <dbReference type="ChEBI" id="CHEBI:16004"/>
        <dbReference type="ChEBI" id="CHEBI:57513"/>
        <dbReference type="ChEBI" id="CHEBI:58722"/>
        <dbReference type="EC" id="4.2.1.126"/>
    </reaction>
</comment>
<evidence type="ECO:0000256" key="3">
    <source>
        <dbReference type="ARBA" id="ARBA00023277"/>
    </source>
</evidence>
<dbReference type="Pfam" id="PF22645">
    <property type="entry name" value="GKRP_SIS_N"/>
    <property type="match status" value="1"/>
</dbReference>
<dbReference type="FunFam" id="3.40.50.10490:FF:000014">
    <property type="entry name" value="N-acetylmuramic acid 6-phosphate etherase"/>
    <property type="match status" value="1"/>
</dbReference>
<evidence type="ECO:0000256" key="8">
    <source>
        <dbReference type="ARBA" id="ARBA00067056"/>
    </source>
</evidence>
<dbReference type="NCBIfam" id="TIGR00274">
    <property type="entry name" value="N-acetylmuramic acid 6-phosphate etherase"/>
    <property type="match status" value="1"/>
</dbReference>
<dbReference type="CDD" id="cd05007">
    <property type="entry name" value="SIS_Etherase"/>
    <property type="match status" value="1"/>
</dbReference>
<evidence type="ECO:0000256" key="2">
    <source>
        <dbReference type="ARBA" id="ARBA00023239"/>
    </source>
</evidence>
<dbReference type="PROSITE" id="PS51464">
    <property type="entry name" value="SIS"/>
    <property type="match status" value="1"/>
</dbReference>
<dbReference type="EC" id="4.2.1.126" evidence="8 12"/>
<evidence type="ECO:0000256" key="4">
    <source>
        <dbReference type="ARBA" id="ARBA00051747"/>
    </source>
</evidence>
<proteinExistence type="inferred from homology"/>
<feature type="region of interest" description="Disordered" evidence="13">
    <location>
        <begin position="1"/>
        <end position="28"/>
    </location>
</feature>
<dbReference type="InterPro" id="IPR005486">
    <property type="entry name" value="Glucokinase_regulatory_CS"/>
</dbReference>
<dbReference type="NCBIfam" id="NF009222">
    <property type="entry name" value="PRK12570.1"/>
    <property type="match status" value="1"/>
</dbReference>
<dbReference type="GO" id="GO:0016803">
    <property type="term" value="F:ether hydrolase activity"/>
    <property type="evidence" value="ECO:0007669"/>
    <property type="project" value="TreeGrafter"/>
</dbReference>
<comment type="pathway">
    <text evidence="5">Amino-sugar metabolism; 1,6-anhydro-N-acetylmuramate degradation.</text>
</comment>
<reference evidence="15 16" key="1">
    <citation type="submission" date="2019-03" db="EMBL/GenBank/DDBJ databases">
        <title>Arthrobacter sp. nov., an bacterium isolated from biocrust in Mu Us Desert.</title>
        <authorList>
            <person name="Lixiong L."/>
        </authorList>
    </citation>
    <scope>NUCLEOTIDE SEQUENCE [LARGE SCALE GENOMIC DNA]</scope>
    <source>
        <strain evidence="15 16">SLN-3</strain>
    </source>
</reference>
<dbReference type="PANTHER" id="PTHR10088:SF4">
    <property type="entry name" value="GLUCOKINASE REGULATORY PROTEIN"/>
    <property type="match status" value="1"/>
</dbReference>
<dbReference type="InterPro" id="IPR040190">
    <property type="entry name" value="MURQ/GCKR"/>
</dbReference>
<keyword evidence="2 12" id="KW-0456">Lyase</keyword>
<dbReference type="InterPro" id="IPR001347">
    <property type="entry name" value="SIS_dom"/>
</dbReference>
<evidence type="ECO:0000256" key="13">
    <source>
        <dbReference type="SAM" id="MobiDB-lite"/>
    </source>
</evidence>
<dbReference type="UniPathway" id="UPA00342"/>
<comment type="function">
    <text evidence="12">Specifically catalyzes the cleavage of the D-lactyl ether substituent of MurNAc 6-phosphate, producing GlcNAc 6-phosphate and D-lactate.</text>
</comment>
<evidence type="ECO:0000256" key="10">
    <source>
        <dbReference type="ARBA" id="ARBA00077905"/>
    </source>
</evidence>
<dbReference type="Proteomes" id="UP000295411">
    <property type="component" value="Unassembled WGS sequence"/>
</dbReference>
<dbReference type="PANTHER" id="PTHR10088">
    <property type="entry name" value="GLUCOKINASE REGULATORY PROTEIN"/>
    <property type="match status" value="1"/>
</dbReference>
<sequence length="319" mass="32147">MNNSYSAQKAADRREAPADLDRLETEQSRPDLADLDLRSTRELVAQIAAEDALVPAATAAAGEAITAAVDAVVDRLGRGGRLIYVGAGTPGRLAGVDAAECVPTFGVAPELVVALMAGGPAALVSAVEGIEDDPDAGAADLQGLSVGELDAVVGIAASGRTPYVLGAITAARAAGAVTIGLSNNPGTLLSAAVDFPIEVLTGPEVIAGSTRLKAGTAQKLVLNAISTAAMIRLGKTYGNLMVDVKATNGKLRQRALRIVLEATGASPAEAAGALEASGWHAKTAIVMLLNGVDAAEARRLLEEHSGSVRAILGTAPARP</sequence>
<dbReference type="Gene3D" id="1.10.8.1080">
    <property type="match status" value="1"/>
</dbReference>
<comment type="pathway">
    <text evidence="12">Amino-sugar metabolism; N-acetylmuramate degradation.</text>
</comment>
<evidence type="ECO:0000256" key="12">
    <source>
        <dbReference type="HAMAP-Rule" id="MF_00068"/>
    </source>
</evidence>
<dbReference type="PROSITE" id="PS01272">
    <property type="entry name" value="GCKR"/>
    <property type="match status" value="1"/>
</dbReference>
<evidence type="ECO:0000256" key="6">
    <source>
        <dbReference type="ARBA" id="ARBA00060672"/>
    </source>
</evidence>
<evidence type="ECO:0000256" key="5">
    <source>
        <dbReference type="ARBA" id="ARBA00060595"/>
    </source>
</evidence>
<dbReference type="InterPro" id="IPR046348">
    <property type="entry name" value="SIS_dom_sf"/>
</dbReference>
<evidence type="ECO:0000313" key="16">
    <source>
        <dbReference type="Proteomes" id="UP000295411"/>
    </source>
</evidence>
<dbReference type="InterPro" id="IPR005488">
    <property type="entry name" value="Etherase_MurQ"/>
</dbReference>
<comment type="pathway">
    <text evidence="6">Cell wall biogenesis.</text>
</comment>
<dbReference type="GO" id="GO:0009254">
    <property type="term" value="P:peptidoglycan turnover"/>
    <property type="evidence" value="ECO:0007669"/>
    <property type="project" value="TreeGrafter"/>
</dbReference>
<dbReference type="HAMAP" id="MF_00068">
    <property type="entry name" value="MurQ"/>
    <property type="match status" value="1"/>
</dbReference>
<evidence type="ECO:0000256" key="1">
    <source>
        <dbReference type="ARBA" id="ARBA00011738"/>
    </source>
</evidence>
<evidence type="ECO:0000313" key="15">
    <source>
        <dbReference type="EMBL" id="TDK27039.1"/>
    </source>
</evidence>
<dbReference type="EMBL" id="SMTK01000002">
    <property type="protein sequence ID" value="TDK27039.1"/>
    <property type="molecule type" value="Genomic_DNA"/>
</dbReference>
<dbReference type="GO" id="GO:0097367">
    <property type="term" value="F:carbohydrate derivative binding"/>
    <property type="evidence" value="ECO:0007669"/>
    <property type="project" value="InterPro"/>
</dbReference>
<gene>
    <name evidence="12 15" type="primary">murQ</name>
    <name evidence="15" type="ORF">E2F48_05025</name>
</gene>